<sequence>MKRALSIIVLLVLISGCLQSQSAEEATIIVKDLAGREVKVPKGVERIVAVGPGALRIMVYLNATDMVVGVEDCERQWGSGGRPYIMAHPELKELPSIGPGGPGKLPNLEALINVKPDVIFITYVDAKTAQDMQEKTGIPVVVLSYGELTTFEDDELFKSIELAGKILKKEDRAKEVINFIKSIQEDLLKRTENVESPSVYVGGIGYKGAHGIESTEAKYPPFVVLHAKNVVDELGEGHKFIDKEKLLDWDPEYIFIDEGGLSLVLDDYRKSPEFYESLKAVKNGNVYGILPYNYYSTNIGTAMADAYFIGKVLYPERFEDVDPIQKANEIYKFLVGKPVYEEMANQFGGFGKIDLSNRSVNYSLPTSP</sequence>
<dbReference type="InterPro" id="IPR002491">
    <property type="entry name" value="ABC_transptr_periplasmic_BD"/>
</dbReference>
<name>A0A117L2D4_9EURY</name>
<evidence type="ECO:0000313" key="2">
    <source>
        <dbReference type="EMBL" id="KUK18490.1"/>
    </source>
</evidence>
<accession>A0A117L2D4</accession>
<dbReference type="GeneID" id="8096875"/>
<dbReference type="Gene3D" id="3.40.50.1980">
    <property type="entry name" value="Nitrogenase molybdenum iron protein domain"/>
    <property type="match status" value="2"/>
</dbReference>
<dbReference type="PATRIC" id="fig|172049.5.peg.684"/>
<dbReference type="PROSITE" id="PS51257">
    <property type="entry name" value="PROKAR_LIPOPROTEIN"/>
    <property type="match status" value="1"/>
</dbReference>
<comment type="caution">
    <text evidence="2">The sequence shown here is derived from an EMBL/GenBank/DDBJ whole genome shotgun (WGS) entry which is preliminary data.</text>
</comment>
<dbReference type="PANTHER" id="PTHR30535:SF34">
    <property type="entry name" value="MOLYBDATE-BINDING PROTEIN MOLA"/>
    <property type="match status" value="1"/>
</dbReference>
<dbReference type="PANTHER" id="PTHR30535">
    <property type="entry name" value="VITAMIN B12-BINDING PROTEIN"/>
    <property type="match status" value="1"/>
</dbReference>
<evidence type="ECO:0000313" key="3">
    <source>
        <dbReference type="Proteomes" id="UP000053911"/>
    </source>
</evidence>
<feature type="domain" description="Fe/B12 periplasmic-binding" evidence="1">
    <location>
        <begin position="46"/>
        <end position="317"/>
    </location>
</feature>
<dbReference type="RefSeq" id="WP_015850128.1">
    <property type="nucleotide sequence ID" value="NZ_LGFD01000003.1"/>
</dbReference>
<dbReference type="PROSITE" id="PS50983">
    <property type="entry name" value="FE_B12_PBP"/>
    <property type="match status" value="1"/>
</dbReference>
<proteinExistence type="predicted"/>
<dbReference type="Pfam" id="PF01497">
    <property type="entry name" value="Peripla_BP_2"/>
    <property type="match status" value="1"/>
</dbReference>
<dbReference type="CDD" id="cd01147">
    <property type="entry name" value="HemV-2"/>
    <property type="match status" value="1"/>
</dbReference>
<reference evidence="3" key="1">
    <citation type="journal article" date="2015" name="MBio">
        <title>Genome-Resolved Metagenomic Analysis Reveals Roles for Candidate Phyla and Other Microbial Community Members in Biogeochemical Transformations in Oil Reservoirs.</title>
        <authorList>
            <person name="Hu P."/>
            <person name="Tom L."/>
            <person name="Singh A."/>
            <person name="Thomas B.C."/>
            <person name="Baker B.J."/>
            <person name="Piceno Y.M."/>
            <person name="Andersen G.L."/>
            <person name="Banfield J.F."/>
        </authorList>
    </citation>
    <scope>NUCLEOTIDE SEQUENCE [LARGE SCALE GENOMIC DNA]</scope>
</reference>
<organism evidence="2 3">
    <name type="scientific">Thermococcus sibiricus</name>
    <dbReference type="NCBI Taxonomy" id="172049"/>
    <lineage>
        <taxon>Archaea</taxon>
        <taxon>Methanobacteriati</taxon>
        <taxon>Methanobacteriota</taxon>
        <taxon>Thermococci</taxon>
        <taxon>Thermococcales</taxon>
        <taxon>Thermococcaceae</taxon>
        <taxon>Thermococcus</taxon>
    </lineage>
</organism>
<dbReference type="OMA" id="WLMPEYA"/>
<dbReference type="GO" id="GO:0005524">
    <property type="term" value="F:ATP binding"/>
    <property type="evidence" value="ECO:0007669"/>
    <property type="project" value="UniProtKB-KW"/>
</dbReference>
<evidence type="ECO:0000259" key="1">
    <source>
        <dbReference type="PROSITE" id="PS50983"/>
    </source>
</evidence>
<protein>
    <submittedName>
        <fullName evidence="2">HemV-3 iron (III) ABC transporter, ATP-binding protein</fullName>
    </submittedName>
</protein>
<dbReference type="InterPro" id="IPR050902">
    <property type="entry name" value="ABC_Transporter_SBP"/>
</dbReference>
<dbReference type="Proteomes" id="UP000053911">
    <property type="component" value="Unassembled WGS sequence"/>
</dbReference>
<gene>
    <name evidence="2" type="ORF">XD54_0220</name>
</gene>
<dbReference type="SUPFAM" id="SSF53807">
    <property type="entry name" value="Helical backbone' metal receptor"/>
    <property type="match status" value="1"/>
</dbReference>
<dbReference type="EMBL" id="LGFD01000003">
    <property type="protein sequence ID" value="KUK18490.1"/>
    <property type="molecule type" value="Genomic_DNA"/>
</dbReference>
<keyword evidence="2" id="KW-0547">Nucleotide-binding</keyword>
<dbReference type="AlphaFoldDB" id="A0A117L2D4"/>
<keyword evidence="2" id="KW-0067">ATP-binding</keyword>